<dbReference type="CDD" id="cd18793">
    <property type="entry name" value="SF2_C_SNF"/>
    <property type="match status" value="1"/>
</dbReference>
<evidence type="ECO:0000256" key="18">
    <source>
        <dbReference type="SAM" id="MobiDB-lite"/>
    </source>
</evidence>
<dbReference type="GO" id="GO:0006325">
    <property type="term" value="P:chromatin organization"/>
    <property type="evidence" value="ECO:0007669"/>
    <property type="project" value="UniProtKB-KW"/>
</dbReference>
<keyword evidence="8" id="KW-0378">Hydrolase</keyword>
<feature type="domain" description="Helicase ATP-binding" evidence="20">
    <location>
        <begin position="375"/>
        <end position="545"/>
    </location>
</feature>
<keyword evidence="23" id="KW-1185">Reference proteome</keyword>
<evidence type="ECO:0000259" key="19">
    <source>
        <dbReference type="PROSITE" id="PS51140"/>
    </source>
</evidence>
<dbReference type="CDD" id="cd14279">
    <property type="entry name" value="CUE"/>
    <property type="match status" value="1"/>
</dbReference>
<dbReference type="PANTHER" id="PTHR10799">
    <property type="entry name" value="SNF2/RAD54 HELICASE FAMILY"/>
    <property type="match status" value="1"/>
</dbReference>
<evidence type="ECO:0000256" key="1">
    <source>
        <dbReference type="ARBA" id="ARBA00004123"/>
    </source>
</evidence>
<keyword evidence="6" id="KW-0547">Nucleotide-binding</keyword>
<dbReference type="InterPro" id="IPR027417">
    <property type="entry name" value="P-loop_NTPase"/>
</dbReference>
<evidence type="ECO:0000256" key="4">
    <source>
        <dbReference type="ARBA" id="ARBA00012551"/>
    </source>
</evidence>
<keyword evidence="14" id="KW-0539">Nucleus</keyword>
<comment type="subcellular location">
    <subcellularLocation>
        <location evidence="2">Chromosome</location>
    </subcellularLocation>
    <subcellularLocation>
        <location evidence="1">Nucleus</location>
    </subcellularLocation>
</comment>
<dbReference type="PROSITE" id="PS51192">
    <property type="entry name" value="HELICASE_ATP_BIND_1"/>
    <property type="match status" value="1"/>
</dbReference>
<feature type="compositionally biased region" description="Low complexity" evidence="18">
    <location>
        <begin position="73"/>
        <end position="87"/>
    </location>
</feature>
<dbReference type="EC" id="3.6.4.12" evidence="4"/>
<evidence type="ECO:0000313" key="23">
    <source>
        <dbReference type="Proteomes" id="UP001431783"/>
    </source>
</evidence>
<comment type="catalytic activity">
    <reaction evidence="15">
        <text>ATP + H2O = ADP + phosphate + H(+)</text>
        <dbReference type="Rhea" id="RHEA:13065"/>
        <dbReference type="ChEBI" id="CHEBI:15377"/>
        <dbReference type="ChEBI" id="CHEBI:15378"/>
        <dbReference type="ChEBI" id="CHEBI:30616"/>
        <dbReference type="ChEBI" id="CHEBI:43474"/>
        <dbReference type="ChEBI" id="CHEBI:456216"/>
        <dbReference type="EC" id="3.6.4.12"/>
    </reaction>
    <physiologicalReaction direction="left-to-right" evidence="15">
        <dbReference type="Rhea" id="RHEA:13066"/>
    </physiologicalReaction>
</comment>
<dbReference type="InterPro" id="IPR009060">
    <property type="entry name" value="UBA-like_sf"/>
</dbReference>
<evidence type="ECO:0000259" key="21">
    <source>
        <dbReference type="PROSITE" id="PS51194"/>
    </source>
</evidence>
<evidence type="ECO:0000256" key="2">
    <source>
        <dbReference type="ARBA" id="ARBA00004286"/>
    </source>
</evidence>
<dbReference type="SMART" id="SM00487">
    <property type="entry name" value="DEXDc"/>
    <property type="match status" value="1"/>
</dbReference>
<evidence type="ECO:0000256" key="15">
    <source>
        <dbReference type="ARBA" id="ARBA00048432"/>
    </source>
</evidence>
<keyword evidence="11" id="KW-0156">Chromatin regulator</keyword>
<feature type="domain" description="Helicase C-terminal" evidence="21">
    <location>
        <begin position="734"/>
        <end position="897"/>
    </location>
</feature>
<gene>
    <name evidence="22" type="ORF">WA026_000284</name>
</gene>
<name>A0AAW1UX18_9CUCU</name>
<dbReference type="PROSITE" id="PS51194">
    <property type="entry name" value="HELICASE_CTER"/>
    <property type="match status" value="1"/>
</dbReference>
<dbReference type="Gene3D" id="3.40.50.10810">
    <property type="entry name" value="Tandem AAA-ATPase domain"/>
    <property type="match status" value="1"/>
</dbReference>
<evidence type="ECO:0000256" key="11">
    <source>
        <dbReference type="ARBA" id="ARBA00022853"/>
    </source>
</evidence>
<dbReference type="GO" id="GO:0006281">
    <property type="term" value="P:DNA repair"/>
    <property type="evidence" value="ECO:0007669"/>
    <property type="project" value="UniProtKB-KW"/>
</dbReference>
<dbReference type="Pfam" id="PF00176">
    <property type="entry name" value="SNF2-rel_dom"/>
    <property type="match status" value="1"/>
</dbReference>
<dbReference type="GO" id="GO:0016787">
    <property type="term" value="F:hydrolase activity"/>
    <property type="evidence" value="ECO:0007669"/>
    <property type="project" value="UniProtKB-KW"/>
</dbReference>
<evidence type="ECO:0000256" key="16">
    <source>
        <dbReference type="ARBA" id="ARBA00059294"/>
    </source>
</evidence>
<sequence length="911" mass="104054">MSDENGTLFNLREFRIHKKTFSHDPSSNCQKSESFKSEEPASSLDYITISNGQPKKRRILIVPTDSDSESDSNDTVVTSVSENNTPSAEPSDSTADNKKVNRAYRYVKKNMKTPSILEKERQMKFLLDMFPNLEAMVIHDVLSKYNFNTDQAAAELARLHGKEVKPGGYDKWKVDNQQAASHSSNHRTTIEIQNHFKRQAEEMETNNRKKVKKRRLNADADDSDDSSGCNNYKDSRVFNSDDDDSDIELSDELTGDKKNVFDFMQNATITELQLMNSCSKKKAEALIDSRPFNGWIDLVQKLENNKNLSTDLLNAAQQVLFIRNNIKHLMKKCTNLALSMERAVAAGAGVRVQPRNLSSSLKLTGYQMVGLNWLAVLYAQGVNGILADEMGLGKTVQVISFLAHLKETGQARGTHLVVVPASTLDNWRNEFARWCPELRVFMYYGSMEERRAFRIDFSKGVLSDFDVVLTTYTMVGNSPEERKMFRVTPMHYVIFDEAHMLKNMNTQRYENLIRINAKNRILLTGTPLQNNLLELMSLLIFVMPKMFAEKTTDIKSLFQKNAKSNQADGDAVPTFEKEQVEKAKRIMKPFVLRRLKQDVLQDLPMKTDHIIHTPMAPTQKEQYEELVASYQEANLEAKETDGTPLNSMTMMTELRKLSNHPLLLRYHYDYGQVQEIAKLLAKDPGYKDTKVEYIIDDLLFMSDFDIHTLSKQYACLSMYELPDNLMLVSGKFMFLDKLLSELKQGNHRVLIFSQYVIMLNILEEYMRLRKHRFLRLDGSTAVGLRQDLINEFNENKEIYVFLLSTKAGGLGINLTAADTVVIHDIDFNPYNDKQAEDRCHRMGQTRPVTVYRLISQGTIEEGMLQMNKEKLKLERSITEEGDNGDIKSVVKLLSSALGVDTSKLMPQAKKS</sequence>
<evidence type="ECO:0000259" key="20">
    <source>
        <dbReference type="PROSITE" id="PS51192"/>
    </source>
</evidence>
<keyword evidence="9" id="KW-0347">Helicase</keyword>
<keyword evidence="12" id="KW-0238">DNA-binding</keyword>
<proteinExistence type="inferred from homology"/>
<keyword evidence="7" id="KW-0227">DNA damage</keyword>
<feature type="domain" description="CUE" evidence="19">
    <location>
        <begin position="118"/>
        <end position="163"/>
    </location>
</feature>
<dbReference type="GO" id="GO:0005634">
    <property type="term" value="C:nucleus"/>
    <property type="evidence" value="ECO:0007669"/>
    <property type="project" value="UniProtKB-SubCell"/>
</dbReference>
<keyword evidence="10" id="KW-0067">ATP-binding</keyword>
<dbReference type="InterPro" id="IPR038718">
    <property type="entry name" value="SNF2-like_sf"/>
</dbReference>
<dbReference type="InterPro" id="IPR003892">
    <property type="entry name" value="CUE"/>
</dbReference>
<feature type="compositionally biased region" description="Polar residues" evidence="18">
    <location>
        <begin position="23"/>
        <end position="32"/>
    </location>
</feature>
<evidence type="ECO:0000256" key="8">
    <source>
        <dbReference type="ARBA" id="ARBA00022801"/>
    </source>
</evidence>
<dbReference type="Gene3D" id="1.10.8.10">
    <property type="entry name" value="DNA helicase RuvA subunit, C-terminal domain"/>
    <property type="match status" value="1"/>
</dbReference>
<dbReference type="InterPro" id="IPR001650">
    <property type="entry name" value="Helicase_C-like"/>
</dbReference>
<dbReference type="GO" id="GO:0043130">
    <property type="term" value="F:ubiquitin binding"/>
    <property type="evidence" value="ECO:0007669"/>
    <property type="project" value="InterPro"/>
</dbReference>
<dbReference type="Gene3D" id="3.40.50.300">
    <property type="entry name" value="P-loop containing nucleotide triphosphate hydrolases"/>
    <property type="match status" value="1"/>
</dbReference>
<dbReference type="EMBL" id="JARQZJ010000121">
    <property type="protein sequence ID" value="KAK9887996.1"/>
    <property type="molecule type" value="Genomic_DNA"/>
</dbReference>
<evidence type="ECO:0000256" key="7">
    <source>
        <dbReference type="ARBA" id="ARBA00022763"/>
    </source>
</evidence>
<dbReference type="GO" id="GO:0003677">
    <property type="term" value="F:DNA binding"/>
    <property type="evidence" value="ECO:0007669"/>
    <property type="project" value="UniProtKB-KW"/>
</dbReference>
<feature type="region of interest" description="Disordered" evidence="18">
    <location>
        <begin position="20"/>
        <end position="42"/>
    </location>
</feature>
<feature type="region of interest" description="Disordered" evidence="18">
    <location>
        <begin position="200"/>
        <end position="245"/>
    </location>
</feature>
<feature type="region of interest" description="Disordered" evidence="18">
    <location>
        <begin position="62"/>
        <end position="97"/>
    </location>
</feature>
<dbReference type="GO" id="GO:0005524">
    <property type="term" value="F:ATP binding"/>
    <property type="evidence" value="ECO:0007669"/>
    <property type="project" value="UniProtKB-KW"/>
</dbReference>
<evidence type="ECO:0000256" key="5">
    <source>
        <dbReference type="ARBA" id="ARBA00022454"/>
    </source>
</evidence>
<evidence type="ECO:0000313" key="22">
    <source>
        <dbReference type="EMBL" id="KAK9887996.1"/>
    </source>
</evidence>
<dbReference type="InterPro" id="IPR000330">
    <property type="entry name" value="SNF2_N"/>
</dbReference>
<dbReference type="InterPro" id="IPR049730">
    <property type="entry name" value="SNF2/RAD54-like_C"/>
</dbReference>
<evidence type="ECO:0000256" key="13">
    <source>
        <dbReference type="ARBA" id="ARBA00023204"/>
    </source>
</evidence>
<accession>A0AAW1UX18</accession>
<dbReference type="Pfam" id="PF02845">
    <property type="entry name" value="CUE"/>
    <property type="match status" value="1"/>
</dbReference>
<evidence type="ECO:0000256" key="14">
    <source>
        <dbReference type="ARBA" id="ARBA00023242"/>
    </source>
</evidence>
<dbReference type="Pfam" id="PF00271">
    <property type="entry name" value="Helicase_C"/>
    <property type="match status" value="1"/>
</dbReference>
<evidence type="ECO:0000256" key="3">
    <source>
        <dbReference type="ARBA" id="ARBA00007025"/>
    </source>
</evidence>
<dbReference type="AlphaFoldDB" id="A0AAW1UX18"/>
<keyword evidence="5" id="KW-0158">Chromosome</keyword>
<evidence type="ECO:0000256" key="17">
    <source>
        <dbReference type="ARBA" id="ARBA00069890"/>
    </source>
</evidence>
<comment type="caution">
    <text evidence="22">The sequence shown here is derived from an EMBL/GenBank/DDBJ whole genome shotgun (WGS) entry which is preliminary data.</text>
</comment>
<dbReference type="GO" id="GO:0005694">
    <property type="term" value="C:chromosome"/>
    <property type="evidence" value="ECO:0007669"/>
    <property type="project" value="UniProtKB-SubCell"/>
</dbReference>
<evidence type="ECO:0000256" key="12">
    <source>
        <dbReference type="ARBA" id="ARBA00023125"/>
    </source>
</evidence>
<dbReference type="GO" id="GO:0003678">
    <property type="term" value="F:DNA helicase activity"/>
    <property type="evidence" value="ECO:0007669"/>
    <property type="project" value="UniProtKB-EC"/>
</dbReference>
<evidence type="ECO:0000256" key="6">
    <source>
        <dbReference type="ARBA" id="ARBA00022741"/>
    </source>
</evidence>
<dbReference type="SUPFAM" id="SSF46934">
    <property type="entry name" value="UBA-like"/>
    <property type="match status" value="1"/>
</dbReference>
<comment type="similarity">
    <text evidence="3">Belongs to the SNF2/RAD54 helicase family.</text>
</comment>
<protein>
    <recommendedName>
        <fullName evidence="17">SWI/SNF-related matrix-associated actin-dependent regulator of chromatin subfamily A containing DEAD/H box 1 homolog</fullName>
        <ecNumber evidence="4">3.6.4.12</ecNumber>
    </recommendedName>
</protein>
<dbReference type="PROSITE" id="PS51140">
    <property type="entry name" value="CUE"/>
    <property type="match status" value="1"/>
</dbReference>
<reference evidence="22 23" key="1">
    <citation type="submission" date="2023-03" db="EMBL/GenBank/DDBJ databases">
        <title>Genome insight into feeding habits of ladybird beetles.</title>
        <authorList>
            <person name="Li H.-S."/>
            <person name="Huang Y.-H."/>
            <person name="Pang H."/>
        </authorList>
    </citation>
    <scope>NUCLEOTIDE SEQUENCE [LARGE SCALE GENOMIC DNA]</scope>
    <source>
        <strain evidence="22">SYSU_2023b</strain>
        <tissue evidence="22">Whole body</tissue>
    </source>
</reference>
<comment type="function">
    <text evidence="16">DNA helicase that possesses intrinsic ATP-dependent nucleosome-remodeling activity and is both required for DNA repair and heterochromatin organization. Promotes DNA end resection of double-strand breaks (DSBs) following DNA damage: probably acts by weakening histone DNA interactions in nucleosomes flanking DSBs.</text>
</comment>
<dbReference type="FunFam" id="3.40.50.10810:FF:000014">
    <property type="entry name" value="SWI/SNF-related matrix-associated actin-dependent regulator of chromatin subfamily A containing DEAD/H box 1"/>
    <property type="match status" value="1"/>
</dbReference>
<keyword evidence="13" id="KW-0234">DNA repair</keyword>
<evidence type="ECO:0000256" key="10">
    <source>
        <dbReference type="ARBA" id="ARBA00022840"/>
    </source>
</evidence>
<dbReference type="SMART" id="SM00490">
    <property type="entry name" value="HELICc"/>
    <property type="match status" value="1"/>
</dbReference>
<dbReference type="FunFam" id="3.40.50.300:FF:001629">
    <property type="entry name" value="Probable ATP-dependent helicase PF08_0048"/>
    <property type="match status" value="1"/>
</dbReference>
<dbReference type="SUPFAM" id="SSF52540">
    <property type="entry name" value="P-loop containing nucleoside triphosphate hydrolases"/>
    <property type="match status" value="2"/>
</dbReference>
<dbReference type="Proteomes" id="UP001431783">
    <property type="component" value="Unassembled WGS sequence"/>
</dbReference>
<organism evidence="22 23">
    <name type="scientific">Henosepilachna vigintioctopunctata</name>
    <dbReference type="NCBI Taxonomy" id="420089"/>
    <lineage>
        <taxon>Eukaryota</taxon>
        <taxon>Metazoa</taxon>
        <taxon>Ecdysozoa</taxon>
        <taxon>Arthropoda</taxon>
        <taxon>Hexapoda</taxon>
        <taxon>Insecta</taxon>
        <taxon>Pterygota</taxon>
        <taxon>Neoptera</taxon>
        <taxon>Endopterygota</taxon>
        <taxon>Coleoptera</taxon>
        <taxon>Polyphaga</taxon>
        <taxon>Cucujiformia</taxon>
        <taxon>Coccinelloidea</taxon>
        <taxon>Coccinellidae</taxon>
        <taxon>Epilachninae</taxon>
        <taxon>Epilachnini</taxon>
        <taxon>Henosepilachna</taxon>
    </lineage>
</organism>
<dbReference type="InterPro" id="IPR014001">
    <property type="entry name" value="Helicase_ATP-bd"/>
</dbReference>
<evidence type="ECO:0000256" key="9">
    <source>
        <dbReference type="ARBA" id="ARBA00022806"/>
    </source>
</evidence>